<keyword evidence="6" id="KW-1185">Reference proteome</keyword>
<proteinExistence type="predicted"/>
<dbReference type="Proteomes" id="UP001500483">
    <property type="component" value="Unassembled WGS sequence"/>
</dbReference>
<sequence>MNESLPDRMFLLSYDVDKGKLDAASVLVRGSLLRAAAVVELVERGLLREGGGKAERTPAAAPEDAFLAHVLDAVREDRPRRWTTLIDTGFQHAEGAVRDRLAAAGVITAERRRALGLFPVHDITATAPGQVRELQARVRDVVLGGRPPTAHEPQDVVLAAFALEGDVRTAFTGKERRAHRDAAKAVAAHVDERLPHLRKALTLSIAARRSAATA</sequence>
<evidence type="ECO:0000256" key="4">
    <source>
        <dbReference type="ARBA" id="ARBA00023136"/>
    </source>
</evidence>
<keyword evidence="3" id="KW-0446">Lipid-binding</keyword>
<comment type="subcellular location">
    <subcellularLocation>
        <location evidence="1">Golgi apparatus membrane</location>
        <topology evidence="1">Peripheral membrane protein</topology>
        <orientation evidence="1">Cytoplasmic side</orientation>
    </subcellularLocation>
</comment>
<keyword evidence="2" id="KW-0333">Golgi apparatus</keyword>
<dbReference type="Pfam" id="PF05719">
    <property type="entry name" value="GPP34"/>
    <property type="match status" value="1"/>
</dbReference>
<evidence type="ECO:0000313" key="5">
    <source>
        <dbReference type="EMBL" id="GAA3365511.1"/>
    </source>
</evidence>
<accession>A0ABP6S1C0</accession>
<name>A0ABP6S1C0_9PSEU</name>
<evidence type="ECO:0008006" key="7">
    <source>
        <dbReference type="Google" id="ProtNLM"/>
    </source>
</evidence>
<reference evidence="6" key="1">
    <citation type="journal article" date="2019" name="Int. J. Syst. Evol. Microbiol.">
        <title>The Global Catalogue of Microorganisms (GCM) 10K type strain sequencing project: providing services to taxonomists for standard genome sequencing and annotation.</title>
        <authorList>
            <consortium name="The Broad Institute Genomics Platform"/>
            <consortium name="The Broad Institute Genome Sequencing Center for Infectious Disease"/>
            <person name="Wu L."/>
            <person name="Ma J."/>
        </authorList>
    </citation>
    <scope>NUCLEOTIDE SEQUENCE [LARGE SCALE GENOMIC DNA]</scope>
    <source>
        <strain evidence="6">JCM 9687</strain>
    </source>
</reference>
<dbReference type="Gene3D" id="1.10.3630.10">
    <property type="entry name" value="yeast vps74-n-term truncation variant domain like"/>
    <property type="match status" value="1"/>
</dbReference>
<dbReference type="InterPro" id="IPR008628">
    <property type="entry name" value="GPP34-like"/>
</dbReference>
<evidence type="ECO:0000256" key="3">
    <source>
        <dbReference type="ARBA" id="ARBA00023121"/>
    </source>
</evidence>
<dbReference type="InterPro" id="IPR038261">
    <property type="entry name" value="GPP34-like_sf"/>
</dbReference>
<evidence type="ECO:0000256" key="2">
    <source>
        <dbReference type="ARBA" id="ARBA00023034"/>
    </source>
</evidence>
<gene>
    <name evidence="5" type="ORF">GCM10020366_65710</name>
</gene>
<dbReference type="RefSeq" id="WP_258343445.1">
    <property type="nucleotide sequence ID" value="NZ_BAAAYK010000038.1"/>
</dbReference>
<evidence type="ECO:0000256" key="1">
    <source>
        <dbReference type="ARBA" id="ARBA00004255"/>
    </source>
</evidence>
<dbReference type="EMBL" id="BAAAYK010000038">
    <property type="protein sequence ID" value="GAA3365511.1"/>
    <property type="molecule type" value="Genomic_DNA"/>
</dbReference>
<protein>
    <recommendedName>
        <fullName evidence="7">GPP34 family phosphoprotein</fullName>
    </recommendedName>
</protein>
<evidence type="ECO:0000313" key="6">
    <source>
        <dbReference type="Proteomes" id="UP001500483"/>
    </source>
</evidence>
<organism evidence="5 6">
    <name type="scientific">Saccharopolyspora gregorii</name>
    <dbReference type="NCBI Taxonomy" id="33914"/>
    <lineage>
        <taxon>Bacteria</taxon>
        <taxon>Bacillati</taxon>
        <taxon>Actinomycetota</taxon>
        <taxon>Actinomycetes</taxon>
        <taxon>Pseudonocardiales</taxon>
        <taxon>Pseudonocardiaceae</taxon>
        <taxon>Saccharopolyspora</taxon>
    </lineage>
</organism>
<comment type="caution">
    <text evidence="5">The sequence shown here is derived from an EMBL/GenBank/DDBJ whole genome shotgun (WGS) entry which is preliminary data.</text>
</comment>
<keyword evidence="4" id="KW-0472">Membrane</keyword>